<comment type="similarity">
    <text evidence="8">Belongs to the cytochrome P450 family.</text>
</comment>
<feature type="binding site" description="axial binding residue" evidence="7">
    <location>
        <position position="437"/>
    </location>
    <ligand>
        <name>heme</name>
        <dbReference type="ChEBI" id="CHEBI:30413"/>
    </ligand>
    <ligandPart>
        <name>Fe</name>
        <dbReference type="ChEBI" id="CHEBI:18248"/>
    </ligandPart>
</feature>
<keyword evidence="8" id="KW-0503">Monooxygenase</keyword>
<keyword evidence="6 7" id="KW-0408">Iron</keyword>
<dbReference type="GO" id="GO:0016020">
    <property type="term" value="C:membrane"/>
    <property type="evidence" value="ECO:0007669"/>
    <property type="project" value="UniProtKB-SubCell"/>
</dbReference>
<gene>
    <name evidence="10" type="ORF">OLC1_LOCUS2710</name>
</gene>
<evidence type="ECO:0000256" key="4">
    <source>
        <dbReference type="ARBA" id="ARBA00022989"/>
    </source>
</evidence>
<dbReference type="InterPro" id="IPR036396">
    <property type="entry name" value="Cyt_P450_sf"/>
</dbReference>
<organism evidence="10 11">
    <name type="scientific">Oldenlandia corymbosa var. corymbosa</name>
    <dbReference type="NCBI Taxonomy" id="529605"/>
    <lineage>
        <taxon>Eukaryota</taxon>
        <taxon>Viridiplantae</taxon>
        <taxon>Streptophyta</taxon>
        <taxon>Embryophyta</taxon>
        <taxon>Tracheophyta</taxon>
        <taxon>Spermatophyta</taxon>
        <taxon>Magnoliopsida</taxon>
        <taxon>eudicotyledons</taxon>
        <taxon>Gunneridae</taxon>
        <taxon>Pentapetalae</taxon>
        <taxon>asterids</taxon>
        <taxon>lamiids</taxon>
        <taxon>Gentianales</taxon>
        <taxon>Rubiaceae</taxon>
        <taxon>Rubioideae</taxon>
        <taxon>Spermacoceae</taxon>
        <taxon>Hedyotis-Oldenlandia complex</taxon>
        <taxon>Oldenlandia</taxon>
    </lineage>
</organism>
<keyword evidence="5 8" id="KW-0560">Oxidoreductase</keyword>
<dbReference type="Pfam" id="PF00067">
    <property type="entry name" value="p450"/>
    <property type="match status" value="1"/>
</dbReference>
<dbReference type="InterPro" id="IPR002401">
    <property type="entry name" value="Cyt_P450_E_grp-I"/>
</dbReference>
<sequence>MSLTVEMWVALIVGVAPIFVGLICWFWYDIWYGIPVSIRCIADGTKLPPGYMGFPFFGETFNFLRYFKTLAQPDDFINSRKHKYGDAEMFRTHLFGSPAIIAYSPGLNRFVFHSDTLFGQNWPSIELIGKNSVLAVEGPLHSRLKSFIARTISTPDALQKVTLMVQPRVIAALQTWAEKGRVFGYDEAKKLTLANIGKYFANFEPGPKLDILSELYAWFVKGARAYPIKIPGTTYYKALQCRKKALSIFKEELDKRKKITSWDVGANAKHDLMEGLMQYRDEEGTKLSEAEVLDNILVLLLAGYESTTLSITWALYYLAKHPHVLHKLREENLLSVKNKQGDMITFDEISKLSYTNKVVEEVLRLGNVSPIMFRIAKKDVEYKGYKIPKGWKVLCWIRYLHVNPENFEDPLTFNPDRWDDQPKPGTYLVFGAGKRMCVGNKLSRLQISIFIHHLVLGYRWNLINEAAAVSYLPNPKPVDGVEIAISKI</sequence>
<accession>A0AAV1C4R9</accession>
<comment type="subcellular location">
    <subcellularLocation>
        <location evidence="1">Membrane</location>
        <topology evidence="1">Single-pass membrane protein</topology>
    </subcellularLocation>
</comment>
<dbReference type="GO" id="GO:0016705">
    <property type="term" value="F:oxidoreductase activity, acting on paired donors, with incorporation or reduction of molecular oxygen"/>
    <property type="evidence" value="ECO:0007669"/>
    <property type="project" value="InterPro"/>
</dbReference>
<keyword evidence="9" id="KW-0472">Membrane</keyword>
<keyword evidence="7 8" id="KW-0349">Heme</keyword>
<reference evidence="10" key="1">
    <citation type="submission" date="2023-03" db="EMBL/GenBank/DDBJ databases">
        <authorList>
            <person name="Julca I."/>
        </authorList>
    </citation>
    <scope>NUCLEOTIDE SEQUENCE</scope>
</reference>
<dbReference type="PRINTS" id="PR00385">
    <property type="entry name" value="P450"/>
</dbReference>
<dbReference type="PRINTS" id="PR00463">
    <property type="entry name" value="EP450I"/>
</dbReference>
<keyword evidence="4 9" id="KW-1133">Transmembrane helix</keyword>
<evidence type="ECO:0000256" key="6">
    <source>
        <dbReference type="ARBA" id="ARBA00023004"/>
    </source>
</evidence>
<dbReference type="PANTHER" id="PTHR24286">
    <property type="entry name" value="CYTOCHROME P450 26"/>
    <property type="match status" value="1"/>
</dbReference>
<dbReference type="SUPFAM" id="SSF48264">
    <property type="entry name" value="Cytochrome P450"/>
    <property type="match status" value="1"/>
</dbReference>
<evidence type="ECO:0000256" key="2">
    <source>
        <dbReference type="ARBA" id="ARBA00022692"/>
    </source>
</evidence>
<evidence type="ECO:0000256" key="3">
    <source>
        <dbReference type="ARBA" id="ARBA00022723"/>
    </source>
</evidence>
<comment type="cofactor">
    <cofactor evidence="7">
        <name>heme</name>
        <dbReference type="ChEBI" id="CHEBI:30413"/>
    </cofactor>
</comment>
<dbReference type="GO" id="GO:0016125">
    <property type="term" value="P:sterol metabolic process"/>
    <property type="evidence" value="ECO:0007669"/>
    <property type="project" value="TreeGrafter"/>
</dbReference>
<dbReference type="PROSITE" id="PS00086">
    <property type="entry name" value="CYTOCHROME_P450"/>
    <property type="match status" value="1"/>
</dbReference>
<dbReference type="EMBL" id="OX459118">
    <property type="protein sequence ID" value="CAI9090580.1"/>
    <property type="molecule type" value="Genomic_DNA"/>
</dbReference>
<dbReference type="AlphaFoldDB" id="A0AAV1C4R9"/>
<keyword evidence="11" id="KW-1185">Reference proteome</keyword>
<evidence type="ECO:0000313" key="11">
    <source>
        <dbReference type="Proteomes" id="UP001161247"/>
    </source>
</evidence>
<evidence type="ECO:0000256" key="1">
    <source>
        <dbReference type="ARBA" id="ARBA00004167"/>
    </source>
</evidence>
<evidence type="ECO:0000256" key="8">
    <source>
        <dbReference type="RuleBase" id="RU000461"/>
    </source>
</evidence>
<protein>
    <submittedName>
        <fullName evidence="10">OLC1v1025382C1</fullName>
    </submittedName>
</protein>
<keyword evidence="3 7" id="KW-0479">Metal-binding</keyword>
<evidence type="ECO:0000256" key="7">
    <source>
        <dbReference type="PIRSR" id="PIRSR602401-1"/>
    </source>
</evidence>
<evidence type="ECO:0000256" key="5">
    <source>
        <dbReference type="ARBA" id="ARBA00023002"/>
    </source>
</evidence>
<name>A0AAV1C4R9_OLDCO</name>
<dbReference type="PANTHER" id="PTHR24286:SF12">
    <property type="entry name" value="CYTOCHROME P450 FAMILY PROTEIN, EXPRESSED"/>
    <property type="match status" value="1"/>
</dbReference>
<dbReference type="Gene3D" id="1.10.630.10">
    <property type="entry name" value="Cytochrome P450"/>
    <property type="match status" value="1"/>
</dbReference>
<evidence type="ECO:0000256" key="9">
    <source>
        <dbReference type="SAM" id="Phobius"/>
    </source>
</evidence>
<evidence type="ECO:0000313" key="10">
    <source>
        <dbReference type="EMBL" id="CAI9090580.1"/>
    </source>
</evidence>
<dbReference type="GO" id="GO:0020037">
    <property type="term" value="F:heme binding"/>
    <property type="evidence" value="ECO:0007669"/>
    <property type="project" value="InterPro"/>
</dbReference>
<dbReference type="InterPro" id="IPR001128">
    <property type="entry name" value="Cyt_P450"/>
</dbReference>
<dbReference type="GO" id="GO:0004497">
    <property type="term" value="F:monooxygenase activity"/>
    <property type="evidence" value="ECO:0007669"/>
    <property type="project" value="UniProtKB-KW"/>
</dbReference>
<proteinExistence type="inferred from homology"/>
<dbReference type="GO" id="GO:0005506">
    <property type="term" value="F:iron ion binding"/>
    <property type="evidence" value="ECO:0007669"/>
    <property type="project" value="InterPro"/>
</dbReference>
<dbReference type="Proteomes" id="UP001161247">
    <property type="component" value="Chromosome 1"/>
</dbReference>
<keyword evidence="2 9" id="KW-0812">Transmembrane</keyword>
<dbReference type="GO" id="GO:0016132">
    <property type="term" value="P:brassinosteroid biosynthetic process"/>
    <property type="evidence" value="ECO:0007669"/>
    <property type="project" value="TreeGrafter"/>
</dbReference>
<dbReference type="InterPro" id="IPR017972">
    <property type="entry name" value="Cyt_P450_CS"/>
</dbReference>
<feature type="transmembrane region" description="Helical" evidence="9">
    <location>
        <begin position="7"/>
        <end position="28"/>
    </location>
</feature>
<dbReference type="GO" id="GO:0010268">
    <property type="term" value="P:brassinosteroid homeostasis"/>
    <property type="evidence" value="ECO:0007669"/>
    <property type="project" value="TreeGrafter"/>
</dbReference>